<evidence type="ECO:0000313" key="1">
    <source>
        <dbReference type="EMBL" id="SDX32823.1"/>
    </source>
</evidence>
<reference evidence="1 2" key="1">
    <citation type="submission" date="2016-10" db="EMBL/GenBank/DDBJ databases">
        <authorList>
            <person name="de Groot N.N."/>
        </authorList>
    </citation>
    <scope>NUCLEOTIDE SEQUENCE [LARGE SCALE GENOMIC DNA]</scope>
    <source>
        <strain evidence="1 2">DSM 3756</strain>
    </source>
</reference>
<proteinExistence type="predicted"/>
<name>A0A1H3AT55_HALVA</name>
<gene>
    <name evidence="1" type="ORF">SAMN05443574_13014</name>
</gene>
<dbReference type="AlphaFoldDB" id="A0A1H3AT55"/>
<sequence length="51" mass="5886">MLISADNSVFIRDMINIQQFPVREDVTLAISVYFFKEFISTTKLLIPSVFS</sequence>
<evidence type="ECO:0000313" key="2">
    <source>
        <dbReference type="Proteomes" id="UP000182573"/>
    </source>
</evidence>
<accession>A0A1H3AT55</accession>
<organism evidence="1 2">
    <name type="scientific">Haloarcula vallismortis</name>
    <name type="common">Halobacterium vallismortis</name>
    <dbReference type="NCBI Taxonomy" id="28442"/>
    <lineage>
        <taxon>Archaea</taxon>
        <taxon>Methanobacteriati</taxon>
        <taxon>Methanobacteriota</taxon>
        <taxon>Stenosarchaea group</taxon>
        <taxon>Halobacteria</taxon>
        <taxon>Halobacteriales</taxon>
        <taxon>Haloarculaceae</taxon>
        <taxon>Haloarcula</taxon>
    </lineage>
</organism>
<dbReference type="Proteomes" id="UP000182573">
    <property type="component" value="Unassembled WGS sequence"/>
</dbReference>
<dbReference type="EMBL" id="FNOF01000030">
    <property type="protein sequence ID" value="SDX32823.1"/>
    <property type="molecule type" value="Genomic_DNA"/>
</dbReference>
<protein>
    <submittedName>
        <fullName evidence="1">Uncharacterized protein</fullName>
    </submittedName>
</protein>